<dbReference type="EMBL" id="SGPL01000314">
    <property type="protein sequence ID" value="THH13931.1"/>
    <property type="molecule type" value="Genomic_DNA"/>
</dbReference>
<feature type="region of interest" description="Disordered" evidence="2">
    <location>
        <begin position="812"/>
        <end position="1018"/>
    </location>
</feature>
<name>A0A4S4LQX2_9AGAM</name>
<organism evidence="4 5">
    <name type="scientific">Bondarzewia mesenterica</name>
    <dbReference type="NCBI Taxonomy" id="1095465"/>
    <lineage>
        <taxon>Eukaryota</taxon>
        <taxon>Fungi</taxon>
        <taxon>Dikarya</taxon>
        <taxon>Basidiomycota</taxon>
        <taxon>Agaricomycotina</taxon>
        <taxon>Agaricomycetes</taxon>
        <taxon>Russulales</taxon>
        <taxon>Bondarzewiaceae</taxon>
        <taxon>Bondarzewia</taxon>
    </lineage>
</organism>
<dbReference type="PROSITE" id="PS51184">
    <property type="entry name" value="JMJC"/>
    <property type="match status" value="1"/>
</dbReference>
<dbReference type="Gene3D" id="2.60.120.650">
    <property type="entry name" value="Cupin"/>
    <property type="match status" value="1"/>
</dbReference>
<keyword evidence="5" id="KW-1185">Reference proteome</keyword>
<feature type="compositionally biased region" description="Polar residues" evidence="2">
    <location>
        <begin position="876"/>
        <end position="906"/>
    </location>
</feature>
<dbReference type="Proteomes" id="UP000310158">
    <property type="component" value="Unassembled WGS sequence"/>
</dbReference>
<dbReference type="AlphaFoldDB" id="A0A4S4LQX2"/>
<sequence>MHRRDFISTREWTLDHLVATGRHFQEVPRISIDHEDLASTIEAHEKSGIPLIVENFHKHHNWPKGMFSLEWFATHGQQDLMVRNVCNRTDLDMSMMDFIAKSRATSPYATRDETERFYAKDIDCPPEWKEWLSDAGVIPPSCCPYGSNDILQHLPAAARVETLMCYLGIGDTFTSCHKDLCASSGHNLMCYTEDNASAFWFMTQSSSAPAVADYFHKLNGELDFESHTVSIDEFVQAPFDVYIAEQKLGDFVLVPSRSCHQVINSGGLTIKMSWSRMTVKGAGVALRHELPIYRRVCRPETYRIKSTIHHALLHYTDQLEQRLNDLAQAADIEEGAIGIFPLCATDYAAETHFLLQLFDEILIDAYSPEHASFEHVSFFECRDCVPESDFDDDPVSVGDGLHICPGCYAEGRTCRCECMLPVQCCPFNALLEDRNRAAKALLRLHPEQYKDLVELDSINDLLSEDLISLFMASLAIHKWRIHIHDKKWKDTTSCSVGRKADQTHTVSSSSALTCKKCHHSTCLLHLLDRGIHSSYAIVAHLRDEQHQYWHERHRLLKNTFLSSKKLILDAELSGDAYTYKYGHRLVLAALTYTHCLPINQAFIKLGWYDKKPTAPPPPPPLIMDMSVAEREADWGSMASDALSPLSDINSDDQTLVHDSTARKGEEIVKIGRPQLSKSKPGHASVESDLTNKRKRKSVFDGAGVESTRVERKRKPNPKTSETKAGRVAITESEDRWEFRHGTEDRLSAHIDKRLDSVEKALREQEKEMKALRVHVMEQEKEMKSLKSQFKSFENVVTTNFAKLFDMLGHRQDDHGTISDESPLASSHSAPPSFPQRSKVYFNSMRIPDNWQPSRRDDDSGPGLGSMQQPSHRDYQSDQYTRTYENSYQAPPESYPSNSGSYASNPGNYSSKSAQQQNNSNRSRQYGRPRWRGGNANSRSTYGRQAHPERRYHEMHESSNAQPMAQTYAGHVNSYQGSRGQPYQDFSRTPPRPAHHPYAENILYHGSGAGKDGFAPVRD</sequence>
<feature type="region of interest" description="Disordered" evidence="2">
    <location>
        <begin position="669"/>
        <end position="727"/>
    </location>
</feature>
<evidence type="ECO:0000256" key="2">
    <source>
        <dbReference type="SAM" id="MobiDB-lite"/>
    </source>
</evidence>
<keyword evidence="1" id="KW-0175">Coiled coil</keyword>
<dbReference type="OrthoDB" id="298344at2759"/>
<protein>
    <recommendedName>
        <fullName evidence="3">JmjC domain-containing protein</fullName>
    </recommendedName>
</protein>
<feature type="compositionally biased region" description="Basic and acidic residues" evidence="2">
    <location>
        <begin position="945"/>
        <end position="956"/>
    </location>
</feature>
<evidence type="ECO:0000313" key="5">
    <source>
        <dbReference type="Proteomes" id="UP000310158"/>
    </source>
</evidence>
<evidence type="ECO:0000256" key="1">
    <source>
        <dbReference type="SAM" id="Coils"/>
    </source>
</evidence>
<feature type="compositionally biased region" description="Low complexity" evidence="2">
    <location>
        <begin position="821"/>
        <end position="830"/>
    </location>
</feature>
<feature type="compositionally biased region" description="Polar residues" evidence="2">
    <location>
        <begin position="972"/>
        <end position="986"/>
    </location>
</feature>
<proteinExistence type="predicted"/>
<dbReference type="SUPFAM" id="SSF51197">
    <property type="entry name" value="Clavaminate synthase-like"/>
    <property type="match status" value="1"/>
</dbReference>
<dbReference type="Pfam" id="PF02373">
    <property type="entry name" value="JmjC"/>
    <property type="match status" value="1"/>
</dbReference>
<accession>A0A4S4LQX2</accession>
<feature type="compositionally biased region" description="Low complexity" evidence="2">
    <location>
        <begin position="907"/>
        <end position="923"/>
    </location>
</feature>
<evidence type="ECO:0000313" key="4">
    <source>
        <dbReference type="EMBL" id="THH13931.1"/>
    </source>
</evidence>
<feature type="domain" description="JmjC" evidence="3">
    <location>
        <begin position="128"/>
        <end position="293"/>
    </location>
</feature>
<gene>
    <name evidence="4" type="ORF">EW146_g6333</name>
</gene>
<feature type="coiled-coil region" evidence="1">
    <location>
        <begin position="747"/>
        <end position="795"/>
    </location>
</feature>
<evidence type="ECO:0000259" key="3">
    <source>
        <dbReference type="PROSITE" id="PS51184"/>
    </source>
</evidence>
<dbReference type="SMART" id="SM00558">
    <property type="entry name" value="JmjC"/>
    <property type="match status" value="1"/>
</dbReference>
<reference evidence="4 5" key="1">
    <citation type="submission" date="2019-02" db="EMBL/GenBank/DDBJ databases">
        <title>Genome sequencing of the rare red list fungi Bondarzewia mesenterica.</title>
        <authorList>
            <person name="Buettner E."/>
            <person name="Kellner H."/>
        </authorList>
    </citation>
    <scope>NUCLEOTIDE SEQUENCE [LARGE SCALE GENOMIC DNA]</scope>
    <source>
        <strain evidence="4 5">DSM 108281</strain>
    </source>
</reference>
<dbReference type="InterPro" id="IPR003347">
    <property type="entry name" value="JmjC_dom"/>
</dbReference>
<comment type="caution">
    <text evidence="4">The sequence shown here is derived from an EMBL/GenBank/DDBJ whole genome shotgun (WGS) entry which is preliminary data.</text>
</comment>